<dbReference type="eggNOG" id="KOG4582">
    <property type="taxonomic scope" value="Eukaryota"/>
</dbReference>
<evidence type="ECO:0000256" key="5">
    <source>
        <dbReference type="PROSITE-ProRule" id="PRU00228"/>
    </source>
</evidence>
<evidence type="ECO:0000256" key="7">
    <source>
        <dbReference type="SAM" id="Phobius"/>
    </source>
</evidence>
<dbReference type="OrthoDB" id="2122982at2759"/>
<dbReference type="SUPFAM" id="SSF57850">
    <property type="entry name" value="RING/U-box"/>
    <property type="match status" value="1"/>
</dbReference>
<feature type="region of interest" description="Disordered" evidence="6">
    <location>
        <begin position="525"/>
        <end position="556"/>
    </location>
</feature>
<evidence type="ECO:0000256" key="2">
    <source>
        <dbReference type="ARBA" id="ARBA00022771"/>
    </source>
</evidence>
<dbReference type="PROSITE" id="PS50135">
    <property type="entry name" value="ZF_ZZ_2"/>
    <property type="match status" value="1"/>
</dbReference>
<keyword evidence="7" id="KW-0812">Transmembrane</keyword>
<dbReference type="PROSITE" id="PS00018">
    <property type="entry name" value="EF_HAND_1"/>
    <property type="match status" value="2"/>
</dbReference>
<dbReference type="RefSeq" id="XP_007678500.1">
    <property type="nucleotide sequence ID" value="XM_007680310.1"/>
</dbReference>
<evidence type="ECO:0000256" key="6">
    <source>
        <dbReference type="SAM" id="MobiDB-lite"/>
    </source>
</evidence>
<reference evidence="10 11" key="1">
    <citation type="journal article" date="2012" name="PLoS Pathog.">
        <title>Diverse lifestyles and strategies of plant pathogenesis encoded in the genomes of eighteen Dothideomycetes fungi.</title>
        <authorList>
            <person name="Ohm R.A."/>
            <person name="Feau N."/>
            <person name="Henrissat B."/>
            <person name="Schoch C.L."/>
            <person name="Horwitz B.A."/>
            <person name="Barry K.W."/>
            <person name="Condon B.J."/>
            <person name="Copeland A.C."/>
            <person name="Dhillon B."/>
            <person name="Glaser F."/>
            <person name="Hesse C.N."/>
            <person name="Kosti I."/>
            <person name="LaButti K."/>
            <person name="Lindquist E.A."/>
            <person name="Lucas S."/>
            <person name="Salamov A.A."/>
            <person name="Bradshaw R.E."/>
            <person name="Ciuffetti L."/>
            <person name="Hamelin R.C."/>
            <person name="Kema G.H.J."/>
            <person name="Lawrence C."/>
            <person name="Scott J.A."/>
            <person name="Spatafora J.W."/>
            <person name="Turgeon B.G."/>
            <person name="de Wit P.J.G.M."/>
            <person name="Zhong S."/>
            <person name="Goodwin S.B."/>
            <person name="Grigoriev I.V."/>
        </authorList>
    </citation>
    <scope>NUCLEOTIDE SEQUENCE [LARGE SCALE GENOMIC DNA]</scope>
    <source>
        <strain evidence="10 11">UAMH 10762</strain>
    </source>
</reference>
<feature type="domain" description="EF-hand" evidence="9">
    <location>
        <begin position="409"/>
        <end position="444"/>
    </location>
</feature>
<keyword evidence="1" id="KW-0479">Metal-binding</keyword>
<feature type="transmembrane region" description="Helical" evidence="7">
    <location>
        <begin position="12"/>
        <end position="33"/>
    </location>
</feature>
<evidence type="ECO:0000256" key="4">
    <source>
        <dbReference type="ARBA" id="ARBA00022837"/>
    </source>
</evidence>
<feature type="domain" description="EF-hand" evidence="9">
    <location>
        <begin position="373"/>
        <end position="408"/>
    </location>
</feature>
<dbReference type="CDD" id="cd02340">
    <property type="entry name" value="ZZ_NBR1_like"/>
    <property type="match status" value="1"/>
</dbReference>
<dbReference type="InterPro" id="IPR043145">
    <property type="entry name" value="Znf_ZZ_sf"/>
</dbReference>
<dbReference type="InterPro" id="IPR000433">
    <property type="entry name" value="Znf_ZZ"/>
</dbReference>
<feature type="domain" description="ZZ-type" evidence="8">
    <location>
        <begin position="233"/>
        <end position="285"/>
    </location>
</feature>
<name>M2MTE5_BAUPA</name>
<keyword evidence="11" id="KW-1185">Reference proteome</keyword>
<dbReference type="PANTHER" id="PTHR15090:SF8">
    <property type="entry name" value="ZZ-TYPE ZINC FINGER-CONTAINING PROTEIN"/>
    <property type="match status" value="1"/>
</dbReference>
<dbReference type="SMART" id="SM00291">
    <property type="entry name" value="ZnF_ZZ"/>
    <property type="match status" value="1"/>
</dbReference>
<organism evidence="10 11">
    <name type="scientific">Baudoinia panamericana (strain UAMH 10762)</name>
    <name type="common">Angels' share fungus</name>
    <name type="synonym">Baudoinia compniacensis (strain UAMH 10762)</name>
    <dbReference type="NCBI Taxonomy" id="717646"/>
    <lineage>
        <taxon>Eukaryota</taxon>
        <taxon>Fungi</taxon>
        <taxon>Dikarya</taxon>
        <taxon>Ascomycota</taxon>
        <taxon>Pezizomycotina</taxon>
        <taxon>Dothideomycetes</taxon>
        <taxon>Dothideomycetidae</taxon>
        <taxon>Mycosphaerellales</taxon>
        <taxon>Teratosphaeriaceae</taxon>
        <taxon>Baudoinia</taxon>
    </lineage>
</organism>
<evidence type="ECO:0000259" key="8">
    <source>
        <dbReference type="PROSITE" id="PS50135"/>
    </source>
</evidence>
<dbReference type="PANTHER" id="PTHR15090">
    <property type="entry name" value="SEQUESTOSOME 1-RELATED"/>
    <property type="match status" value="1"/>
</dbReference>
<keyword evidence="4" id="KW-0106">Calcium</keyword>
<dbReference type="STRING" id="717646.M2MTE5"/>
<evidence type="ECO:0000313" key="10">
    <source>
        <dbReference type="EMBL" id="EMC94808.1"/>
    </source>
</evidence>
<dbReference type="EMBL" id="KB445558">
    <property type="protein sequence ID" value="EMC94808.1"/>
    <property type="molecule type" value="Genomic_DNA"/>
</dbReference>
<dbReference type="Proteomes" id="UP000011761">
    <property type="component" value="Unassembled WGS sequence"/>
</dbReference>
<keyword evidence="7" id="KW-1133">Transmembrane helix</keyword>
<feature type="region of interest" description="Disordered" evidence="6">
    <location>
        <begin position="735"/>
        <end position="756"/>
    </location>
</feature>
<keyword evidence="7" id="KW-0472">Membrane</keyword>
<dbReference type="GO" id="GO:0005509">
    <property type="term" value="F:calcium ion binding"/>
    <property type="evidence" value="ECO:0007669"/>
    <property type="project" value="InterPro"/>
</dbReference>
<dbReference type="AlphaFoldDB" id="M2MTE5"/>
<proteinExistence type="predicted"/>
<dbReference type="InterPro" id="IPR018247">
    <property type="entry name" value="EF_Hand_1_Ca_BS"/>
</dbReference>
<gene>
    <name evidence="10" type="ORF">BAUCODRAFT_562798</name>
</gene>
<keyword evidence="2 5" id="KW-0863">Zinc-finger</keyword>
<dbReference type="CDD" id="cd00051">
    <property type="entry name" value="EFh"/>
    <property type="match status" value="1"/>
</dbReference>
<dbReference type="Pfam" id="PF00569">
    <property type="entry name" value="ZZ"/>
    <property type="match status" value="1"/>
</dbReference>
<dbReference type="SUPFAM" id="SSF47473">
    <property type="entry name" value="EF-hand"/>
    <property type="match status" value="1"/>
</dbReference>
<feature type="compositionally biased region" description="Pro residues" evidence="6">
    <location>
        <begin position="657"/>
        <end position="669"/>
    </location>
</feature>
<sequence>MEQATLSLLKPAILAIAGLAAVCGIYYTCTAVLTHPPDTGLQRSNAVRRRPAPSVLAPGDLRWRMVPPGLNTAIGVLEFECGNREYVYDMADGSLPSRETLSNQLGPLDDLAYRQVCIRVIKFIVAVTLEAQHFPNVRAEVAMTPFADLLRIEGDLEQNIRALEIAAAHVMNMTPPRPEEFSNMYEIAMADDGPAVTEEPVEDTDAPHEHTHGLKGLLYYIAEQDANRQGYEHRGISCEECGQLPIRGVRWRCLNCADFDLCTTCEAHTAHPKTHLFAKIKVPLPPMSNNGKTLPLWYSGDARKIYPPLQPASRKRLFEQYKFDEPSIDALYDQFTCLANVHFLQDPLGIMVAIDQAGFRRAMIPEWWNLRSAPNAIMDRTFHFYDTNADGLIAFEEFVNGTSFLRSPARFDTMRRVLQGFDIDDNGYLDRSDFLRLLRAKYVLQEKQVNDMVEMGENDQTLDALQTLRSSQPISAIFNQQDIPHGEDRPRQGKQLDAFGDMQPLPGIKTILEEDDPWLLDNAIPTPGSAGGLRHHASPSPEMLKGQDDRDDISSNTDAANIRDFANEDSSMVSDHGPYRDVLLQIVEQGMNEILDRIFRLKEQEHDAAIATRQERNEWRTEIEDYLAEKQRIAEELCLMASTDPLAATAMHSHTRQPPPTPAGSPEPPFRADILPTDTESLAEREADIAHQPLDRLLEQAGYEIIDGRGNGALMPQDDEDNESRLPESLRHLLRPPSILNDTSADPTMPQNRPNTASVVEDGALTHENAPRANKAGLPLSSGESKSRPTVLSAARLSLLASMEEIDREVVTRGGCGRLSFDEVETIVKADRTNELLGLVKSWLEFASF</sequence>
<dbReference type="GeneID" id="19115518"/>
<dbReference type="HOGENOM" id="CLU_009681_0_0_1"/>
<feature type="region of interest" description="Disordered" evidence="6">
    <location>
        <begin position="649"/>
        <end position="674"/>
    </location>
</feature>
<dbReference type="PROSITE" id="PS01357">
    <property type="entry name" value="ZF_ZZ_1"/>
    <property type="match status" value="1"/>
</dbReference>
<dbReference type="SMART" id="SM00054">
    <property type="entry name" value="EFh"/>
    <property type="match status" value="2"/>
</dbReference>
<dbReference type="InterPro" id="IPR052260">
    <property type="entry name" value="Autophagy_Rcpt_SigReg"/>
</dbReference>
<evidence type="ECO:0000256" key="1">
    <source>
        <dbReference type="ARBA" id="ARBA00022723"/>
    </source>
</evidence>
<dbReference type="InterPro" id="IPR011992">
    <property type="entry name" value="EF-hand-dom_pair"/>
</dbReference>
<evidence type="ECO:0000256" key="3">
    <source>
        <dbReference type="ARBA" id="ARBA00022833"/>
    </source>
</evidence>
<keyword evidence="3" id="KW-0862">Zinc</keyword>
<protein>
    <submittedName>
        <fullName evidence="10">Uncharacterized protein</fullName>
    </submittedName>
</protein>
<accession>M2MTE5</accession>
<dbReference type="KEGG" id="bcom:BAUCODRAFT_562798"/>
<evidence type="ECO:0000313" key="11">
    <source>
        <dbReference type="Proteomes" id="UP000011761"/>
    </source>
</evidence>
<dbReference type="OMA" id="WHCLNCP"/>
<dbReference type="GO" id="GO:0008270">
    <property type="term" value="F:zinc ion binding"/>
    <property type="evidence" value="ECO:0007669"/>
    <property type="project" value="UniProtKB-KW"/>
</dbReference>
<dbReference type="PROSITE" id="PS50222">
    <property type="entry name" value="EF_HAND_2"/>
    <property type="match status" value="2"/>
</dbReference>
<dbReference type="Gene3D" id="3.30.60.90">
    <property type="match status" value="1"/>
</dbReference>
<evidence type="ECO:0000259" key="9">
    <source>
        <dbReference type="PROSITE" id="PS50222"/>
    </source>
</evidence>
<dbReference type="InterPro" id="IPR002048">
    <property type="entry name" value="EF_hand_dom"/>
</dbReference>
<dbReference type="Gene3D" id="1.10.238.10">
    <property type="entry name" value="EF-hand"/>
    <property type="match status" value="1"/>
</dbReference>
<feature type="compositionally biased region" description="Polar residues" evidence="6">
    <location>
        <begin position="740"/>
        <end position="756"/>
    </location>
</feature>